<reference evidence="10 11" key="1">
    <citation type="journal article" date="2014" name="Gene">
        <title>A comparative genomic analysis of the alkalitolerant soil bacterium Bacillus lehensis G1.</title>
        <authorList>
            <person name="Noor Y.M."/>
            <person name="Samsulrizal N.H."/>
            <person name="Jema'on N.A."/>
            <person name="Low K.O."/>
            <person name="Ramli A.N."/>
            <person name="Alias N.I."/>
            <person name="Damis S.I."/>
            <person name="Fuzi S.F."/>
            <person name="Isa M.N."/>
            <person name="Murad A.M."/>
            <person name="Raih M.F."/>
            <person name="Bakar F.D."/>
            <person name="Najimudin N."/>
            <person name="Mahadi N.M."/>
            <person name="Illias R.M."/>
        </authorList>
    </citation>
    <scope>NUCLEOTIDE SEQUENCE [LARGE SCALE GENOMIC DNA]</scope>
    <source>
        <strain evidence="10 11">G1</strain>
    </source>
</reference>
<dbReference type="InterPro" id="IPR001463">
    <property type="entry name" value="Na/Ala_symport"/>
</dbReference>
<dbReference type="Gene3D" id="1.20.1740.10">
    <property type="entry name" value="Amino acid/polyamine transporter I"/>
    <property type="match status" value="1"/>
</dbReference>
<dbReference type="STRING" id="1246626.BleG1_1148"/>
<feature type="transmembrane region" description="Helical" evidence="9">
    <location>
        <begin position="202"/>
        <end position="224"/>
    </location>
</feature>
<dbReference type="AlphaFoldDB" id="A0A060LR39"/>
<proteinExistence type="inferred from homology"/>
<keyword evidence="4 9" id="KW-1003">Cell membrane</keyword>
<feature type="transmembrane region" description="Helical" evidence="9">
    <location>
        <begin position="296"/>
        <end position="321"/>
    </location>
</feature>
<evidence type="ECO:0000256" key="6">
    <source>
        <dbReference type="ARBA" id="ARBA00022847"/>
    </source>
</evidence>
<evidence type="ECO:0000256" key="3">
    <source>
        <dbReference type="ARBA" id="ARBA00022448"/>
    </source>
</evidence>
<feature type="transmembrane region" description="Helical" evidence="9">
    <location>
        <begin position="384"/>
        <end position="402"/>
    </location>
</feature>
<evidence type="ECO:0000313" key="10">
    <source>
        <dbReference type="EMBL" id="AIC93751.1"/>
    </source>
</evidence>
<feature type="transmembrane region" description="Helical" evidence="9">
    <location>
        <begin position="92"/>
        <end position="113"/>
    </location>
</feature>
<evidence type="ECO:0000256" key="2">
    <source>
        <dbReference type="ARBA" id="ARBA00009261"/>
    </source>
</evidence>
<feature type="transmembrane region" description="Helical" evidence="9">
    <location>
        <begin position="230"/>
        <end position="257"/>
    </location>
</feature>
<dbReference type="FunFam" id="1.20.1740.10:FF:000004">
    <property type="entry name" value="Sodium:alanine symporter family protein"/>
    <property type="match status" value="1"/>
</dbReference>
<dbReference type="KEGG" id="ble:BleG1_1148"/>
<feature type="transmembrane region" description="Helical" evidence="9">
    <location>
        <begin position="14"/>
        <end position="32"/>
    </location>
</feature>
<dbReference type="OrthoDB" id="9804874at2"/>
<feature type="transmembrane region" description="Helical" evidence="9">
    <location>
        <begin position="173"/>
        <end position="195"/>
    </location>
</feature>
<dbReference type="GO" id="GO:0005886">
    <property type="term" value="C:plasma membrane"/>
    <property type="evidence" value="ECO:0007669"/>
    <property type="project" value="UniProtKB-SubCell"/>
</dbReference>
<dbReference type="RefSeq" id="WP_038478227.1">
    <property type="nucleotide sequence ID" value="NZ_CP003923.1"/>
</dbReference>
<dbReference type="PRINTS" id="PR00175">
    <property type="entry name" value="NAALASMPORT"/>
</dbReference>
<dbReference type="PROSITE" id="PS00873">
    <property type="entry name" value="NA_ALANINE_SYMP"/>
    <property type="match status" value="1"/>
</dbReference>
<comment type="similarity">
    <text evidence="2 9">Belongs to the alanine or glycine:cation symporter (AGCS) (TC 2.A.25) family.</text>
</comment>
<keyword evidence="3 9" id="KW-0813">Transport</keyword>
<dbReference type="HOGENOM" id="CLU_024867_0_1_9"/>
<evidence type="ECO:0000256" key="8">
    <source>
        <dbReference type="ARBA" id="ARBA00023136"/>
    </source>
</evidence>
<dbReference type="EMBL" id="CP003923">
    <property type="protein sequence ID" value="AIC93751.1"/>
    <property type="molecule type" value="Genomic_DNA"/>
</dbReference>
<keyword evidence="6 9" id="KW-0769">Symport</keyword>
<organism evidence="10 11">
    <name type="scientific">Shouchella lehensis G1</name>
    <dbReference type="NCBI Taxonomy" id="1246626"/>
    <lineage>
        <taxon>Bacteria</taxon>
        <taxon>Bacillati</taxon>
        <taxon>Bacillota</taxon>
        <taxon>Bacilli</taxon>
        <taxon>Bacillales</taxon>
        <taxon>Bacillaceae</taxon>
        <taxon>Shouchella</taxon>
    </lineage>
</organism>
<keyword evidence="11" id="KW-1185">Reference proteome</keyword>
<dbReference type="PANTHER" id="PTHR30330">
    <property type="entry name" value="AGSS FAMILY TRANSPORTER, SODIUM-ALANINE"/>
    <property type="match status" value="1"/>
</dbReference>
<feature type="transmembrane region" description="Helical" evidence="9">
    <location>
        <begin position="408"/>
        <end position="431"/>
    </location>
</feature>
<feature type="transmembrane region" description="Helical" evidence="9">
    <location>
        <begin position="141"/>
        <end position="161"/>
    </location>
</feature>
<evidence type="ECO:0000256" key="7">
    <source>
        <dbReference type="ARBA" id="ARBA00022989"/>
    </source>
</evidence>
<feature type="transmembrane region" description="Helical" evidence="9">
    <location>
        <begin position="341"/>
        <end position="364"/>
    </location>
</feature>
<sequence length="462" mass="49404">MDAFHDFIKSINGVTSYILVAALISVGLYFTFRSNFVQFRLFPEMFRAITEKKTKKGEVSAFQAFCISAASRVGAANISGVALAIVMGGPGAIFWMWVIAIIGMATGFIESMLGQVYKVRVDGQFRGGPAYYIERALGKRWLGVIFAVLIAVTFGFIFNSLQANTIAVAFENAFQFNPLVVGIIISLAVGVIIFGGIRSISVFSGIVVPIMAVLYLGVVGFVVVTNAEAIPAVFSLIVGNAFGFQEASVGIFAGLLVGAQRGLFSNEAGMGSVPNAAATADVSHPAKQGLVQSLGVFFDTIIICSATAFVILLTDVYSFASEGVNGVALTQESLSLLVGDWAVPFIAIAIFFFSFTSLVGNYYYGETNLAFIKEGTGWLQVYRLAVMGMIVFGSLASIGLVWDMADVFMAFTTVVNLISIVLISKIALAVINDYVVQRKAGKNPVFKSKNIPGLKNADTWDE</sequence>
<keyword evidence="7 9" id="KW-1133">Transmembrane helix</keyword>
<protein>
    <submittedName>
        <fullName evidence="10">Sodium:alanine symporter</fullName>
    </submittedName>
</protein>
<keyword evidence="8 9" id="KW-0472">Membrane</keyword>
<dbReference type="PANTHER" id="PTHR30330:SF1">
    <property type="entry name" value="AMINO-ACID CARRIER PROTEIN ALST"/>
    <property type="match status" value="1"/>
</dbReference>
<gene>
    <name evidence="10" type="ORF">BleG1_1148</name>
</gene>
<dbReference type="Pfam" id="PF01235">
    <property type="entry name" value="Na_Ala_symp"/>
    <property type="match status" value="1"/>
</dbReference>
<accession>A0A060LR39</accession>
<evidence type="ECO:0000256" key="9">
    <source>
        <dbReference type="RuleBase" id="RU363064"/>
    </source>
</evidence>
<dbReference type="NCBIfam" id="TIGR00835">
    <property type="entry name" value="agcS"/>
    <property type="match status" value="1"/>
</dbReference>
<dbReference type="PATRIC" id="fig|1246626.3.peg.1152"/>
<dbReference type="eggNOG" id="COG1115">
    <property type="taxonomic scope" value="Bacteria"/>
</dbReference>
<evidence type="ECO:0000313" key="11">
    <source>
        <dbReference type="Proteomes" id="UP000027142"/>
    </source>
</evidence>
<evidence type="ECO:0000256" key="5">
    <source>
        <dbReference type="ARBA" id="ARBA00022692"/>
    </source>
</evidence>
<name>A0A060LR39_9BACI</name>
<keyword evidence="5 9" id="KW-0812">Transmembrane</keyword>
<evidence type="ECO:0000256" key="1">
    <source>
        <dbReference type="ARBA" id="ARBA00004651"/>
    </source>
</evidence>
<evidence type="ECO:0000256" key="4">
    <source>
        <dbReference type="ARBA" id="ARBA00022475"/>
    </source>
</evidence>
<comment type="subcellular location">
    <subcellularLocation>
        <location evidence="1 9">Cell membrane</location>
        <topology evidence="1 9">Multi-pass membrane protein</topology>
    </subcellularLocation>
</comment>
<dbReference type="Proteomes" id="UP000027142">
    <property type="component" value="Chromosome"/>
</dbReference>
<feature type="transmembrane region" description="Helical" evidence="9">
    <location>
        <begin position="62"/>
        <end position="86"/>
    </location>
</feature>
<dbReference type="GO" id="GO:0005283">
    <property type="term" value="F:amino acid:sodium symporter activity"/>
    <property type="evidence" value="ECO:0007669"/>
    <property type="project" value="InterPro"/>
</dbReference>